<comment type="caution">
    <text evidence="1">The sequence shown here is derived from an EMBL/GenBank/DDBJ whole genome shotgun (WGS) entry which is preliminary data.</text>
</comment>
<dbReference type="EMBL" id="JBBDHC010000011">
    <property type="protein sequence ID" value="MEJ1249721.1"/>
    <property type="molecule type" value="Genomic_DNA"/>
</dbReference>
<accession>A0AAW9R7P0</accession>
<evidence type="ECO:0000313" key="1">
    <source>
        <dbReference type="EMBL" id="MEJ1249721.1"/>
    </source>
</evidence>
<organism evidence="1 2">
    <name type="scientific">Denitratimonas tolerans</name>
    <dbReference type="NCBI Taxonomy" id="1338420"/>
    <lineage>
        <taxon>Bacteria</taxon>
        <taxon>Pseudomonadati</taxon>
        <taxon>Pseudomonadota</taxon>
        <taxon>Gammaproteobacteria</taxon>
        <taxon>Lysobacterales</taxon>
        <taxon>Lysobacteraceae</taxon>
        <taxon>Denitratimonas</taxon>
    </lineage>
</organism>
<proteinExistence type="predicted"/>
<sequence>MPDFLVRDIEPQVADRIKRIARERGWPINDVILRLIKEALGMEQPEVPEPGDIARLAGAFEDEESRALAEAMRAMQQLPDDTPY</sequence>
<dbReference type="InterPro" id="IPR010985">
    <property type="entry name" value="Ribbon_hlx_hlx"/>
</dbReference>
<reference evidence="1 2" key="1">
    <citation type="journal article" date="2016" name="Antonie Van Leeuwenhoek">
        <title>Denitratimonas tolerans gen. nov., sp. nov., a denitrifying bacterium isolated from a bioreactor for tannery wastewater treatment.</title>
        <authorList>
            <person name="Han S.I."/>
            <person name="Kim J.O."/>
            <person name="Lee Y.R."/>
            <person name="Ekpeghere K.I."/>
            <person name="Koh S.C."/>
            <person name="Whang K.S."/>
        </authorList>
    </citation>
    <scope>NUCLEOTIDE SEQUENCE [LARGE SCALE GENOMIC DNA]</scope>
    <source>
        <strain evidence="1 2">KACC 17565</strain>
    </source>
</reference>
<evidence type="ECO:0000313" key="2">
    <source>
        <dbReference type="Proteomes" id="UP001364472"/>
    </source>
</evidence>
<dbReference type="RefSeq" id="WP_337335440.1">
    <property type="nucleotide sequence ID" value="NZ_JBBDHC010000011.1"/>
</dbReference>
<dbReference type="Proteomes" id="UP001364472">
    <property type="component" value="Unassembled WGS sequence"/>
</dbReference>
<keyword evidence="2" id="KW-1185">Reference proteome</keyword>
<name>A0AAW9R7P0_9GAMM</name>
<dbReference type="SUPFAM" id="SSF47598">
    <property type="entry name" value="Ribbon-helix-helix"/>
    <property type="match status" value="1"/>
</dbReference>
<gene>
    <name evidence="1" type="ORF">WB794_08570</name>
</gene>
<protein>
    <submittedName>
        <fullName evidence="1">Uncharacterized protein</fullName>
    </submittedName>
</protein>
<dbReference type="AlphaFoldDB" id="A0AAW9R7P0"/>
<dbReference type="GO" id="GO:0006355">
    <property type="term" value="P:regulation of DNA-templated transcription"/>
    <property type="evidence" value="ECO:0007669"/>
    <property type="project" value="InterPro"/>
</dbReference>